<reference evidence="9 10" key="1">
    <citation type="submission" date="2023-04" db="EMBL/GenBank/DDBJ databases">
        <title>Genome of Basidiobolus ranarum AG-B5.</title>
        <authorList>
            <person name="Stajich J.E."/>
            <person name="Carter-House D."/>
            <person name="Gryganskyi A."/>
        </authorList>
    </citation>
    <scope>NUCLEOTIDE SEQUENCE [LARGE SCALE GENOMIC DNA]</scope>
    <source>
        <strain evidence="9 10">AG-B5</strain>
    </source>
</reference>
<dbReference type="InterPro" id="IPR004037">
    <property type="entry name" value="Ribosomal_eL8-like_CS"/>
</dbReference>
<protein>
    <recommendedName>
        <fullName evidence="6">H/ACA ribonucleoprotein complex subunit 2</fullName>
    </recommendedName>
    <alternativeName>
        <fullName evidence="6">Nucleolar protein family A member 2</fullName>
    </alternativeName>
</protein>
<evidence type="ECO:0000313" key="10">
    <source>
        <dbReference type="Proteomes" id="UP001479436"/>
    </source>
</evidence>
<evidence type="ECO:0000256" key="6">
    <source>
        <dbReference type="RuleBase" id="RU366039"/>
    </source>
</evidence>
<evidence type="ECO:0000256" key="1">
    <source>
        <dbReference type="ARBA" id="ARBA00004604"/>
    </source>
</evidence>
<keyword evidence="4 6" id="KW-0539">Nucleus</keyword>
<evidence type="ECO:0000256" key="2">
    <source>
        <dbReference type="ARBA" id="ARBA00007337"/>
    </source>
</evidence>
<gene>
    <name evidence="9" type="primary">NHP2_1</name>
    <name evidence="9" type="ORF">K7432_001376</name>
</gene>
<keyword evidence="10" id="KW-1185">Reference proteome</keyword>
<dbReference type="EMBL" id="JASJQH010000030">
    <property type="protein sequence ID" value="KAK9768180.1"/>
    <property type="molecule type" value="Genomic_DNA"/>
</dbReference>
<name>A0ABR2X350_9FUNG</name>
<dbReference type="Gene3D" id="3.30.1330.30">
    <property type="match status" value="1"/>
</dbReference>
<dbReference type="Proteomes" id="UP001479436">
    <property type="component" value="Unassembled WGS sequence"/>
</dbReference>
<dbReference type="InterPro" id="IPR018492">
    <property type="entry name" value="Ribosomal_eL8/Nhp2"/>
</dbReference>
<organism evidence="9 10">
    <name type="scientific">Basidiobolus ranarum</name>
    <dbReference type="NCBI Taxonomy" id="34480"/>
    <lineage>
        <taxon>Eukaryota</taxon>
        <taxon>Fungi</taxon>
        <taxon>Fungi incertae sedis</taxon>
        <taxon>Zoopagomycota</taxon>
        <taxon>Entomophthoromycotina</taxon>
        <taxon>Basidiobolomycetes</taxon>
        <taxon>Basidiobolales</taxon>
        <taxon>Basidiobolaceae</taxon>
        <taxon>Basidiobolus</taxon>
    </lineage>
</organism>
<evidence type="ECO:0000256" key="5">
    <source>
        <dbReference type="ARBA" id="ARBA00023274"/>
    </source>
</evidence>
<keyword evidence="5 6" id="KW-0687">Ribonucleoprotein</keyword>
<dbReference type="InterPro" id="IPR002415">
    <property type="entry name" value="H/ACA_rnp_Nhp2-like"/>
</dbReference>
<evidence type="ECO:0000256" key="3">
    <source>
        <dbReference type="ARBA" id="ARBA00022884"/>
    </source>
</evidence>
<dbReference type="PRINTS" id="PR00883">
    <property type="entry name" value="NUCLEARHMG"/>
</dbReference>
<dbReference type="InterPro" id="IPR004038">
    <property type="entry name" value="Ribosomal_eL8/eL30/eS12/Gad45"/>
</dbReference>
<accession>A0ABR2X350</accession>
<keyword evidence="3 6" id="KW-0694">RNA-binding</keyword>
<sequence>MAKEKKVKSTEASEEVSVHPDAISPIAKPMAEKKLSKKLLKTVKKASKKKHVKRGVKEVVKGLRKGEKGLVVFAGNVSPMDVLSHIPVMCEDASVPYCFVESKEELGTAASTKRPTSVIMIVPGGKTGKDEGLEEYKELYDECFKTVKELEIQA</sequence>
<feature type="domain" description="Ribosomal protein eL8/eL30/eS12/Gadd45" evidence="8">
    <location>
        <begin position="38"/>
        <end position="126"/>
    </location>
</feature>
<feature type="region of interest" description="Disordered" evidence="7">
    <location>
        <begin position="1"/>
        <end position="29"/>
    </location>
</feature>
<evidence type="ECO:0000256" key="4">
    <source>
        <dbReference type="ARBA" id="ARBA00023242"/>
    </source>
</evidence>
<dbReference type="PANTHER" id="PTHR23105">
    <property type="entry name" value="RIBOSOMAL PROTEIN L7AE FAMILY MEMBER"/>
    <property type="match status" value="1"/>
</dbReference>
<dbReference type="SUPFAM" id="SSF55315">
    <property type="entry name" value="L30e-like"/>
    <property type="match status" value="1"/>
</dbReference>
<comment type="function">
    <text evidence="6">Required for ribosome biogenesis. Part of a complex which catalyzes pseudouridylation of rRNA. This involves the isomerization of uridine such that the ribose is subsequently attached to C5, instead of the normal N1. Pseudouridine ('psi') residues may serve to stabilize the conformation of rRNAs.</text>
</comment>
<feature type="compositionally biased region" description="Basic and acidic residues" evidence="7">
    <location>
        <begin position="1"/>
        <end position="11"/>
    </location>
</feature>
<comment type="caution">
    <text evidence="9">The sequence shown here is derived from an EMBL/GenBank/DDBJ whole genome shotgun (WGS) entry which is preliminary data.</text>
</comment>
<comment type="similarity">
    <text evidence="2 6">Belongs to the eukaryotic ribosomal protein eL8 family.</text>
</comment>
<dbReference type="InterPro" id="IPR029064">
    <property type="entry name" value="Ribosomal_eL30-like_sf"/>
</dbReference>
<proteinExistence type="inferred from homology"/>
<dbReference type="PROSITE" id="PS01082">
    <property type="entry name" value="RIBOSOMAL_L7AE"/>
    <property type="match status" value="1"/>
</dbReference>
<comment type="subcellular location">
    <subcellularLocation>
        <location evidence="1 6">Nucleus</location>
        <location evidence="1 6">Nucleolus</location>
    </subcellularLocation>
</comment>
<dbReference type="Pfam" id="PF01248">
    <property type="entry name" value="Ribosomal_L7Ae"/>
    <property type="match status" value="1"/>
</dbReference>
<dbReference type="InterPro" id="IPR050257">
    <property type="entry name" value="eL8/uL1-like"/>
</dbReference>
<evidence type="ECO:0000256" key="7">
    <source>
        <dbReference type="SAM" id="MobiDB-lite"/>
    </source>
</evidence>
<dbReference type="PRINTS" id="PR00881">
    <property type="entry name" value="L7ARS6FAMILY"/>
</dbReference>
<evidence type="ECO:0000259" key="8">
    <source>
        <dbReference type="Pfam" id="PF01248"/>
    </source>
</evidence>
<comment type="function">
    <text evidence="6">Common component of the spliceosome and rRNA processing machinery.</text>
</comment>
<evidence type="ECO:0000313" key="9">
    <source>
        <dbReference type="EMBL" id="KAK9768180.1"/>
    </source>
</evidence>